<evidence type="ECO:0000313" key="4">
    <source>
        <dbReference type="Proteomes" id="UP001059836"/>
    </source>
</evidence>
<accession>A0ABX6IL89</accession>
<evidence type="ECO:0000256" key="1">
    <source>
        <dbReference type="SAM" id="MobiDB-lite"/>
    </source>
</evidence>
<dbReference type="RefSeq" id="WP_213244720.1">
    <property type="nucleotide sequence ID" value="NZ_CP045806.1"/>
</dbReference>
<reference evidence="3" key="1">
    <citation type="journal article" date="2021" name="Nat. Microbiol.">
        <title>Cocultivation of an ultrasmall environmental parasitic bacterium with lytic ability against bacteria associated with wastewater foams.</title>
        <authorList>
            <person name="Batinovic S."/>
            <person name="Rose J.J.A."/>
            <person name="Ratcliffe J."/>
            <person name="Seviour R.J."/>
            <person name="Petrovski S."/>
        </authorList>
    </citation>
    <scope>NUCLEOTIDE SEQUENCE</scope>
    <source>
        <strain evidence="3">CON9</strain>
    </source>
</reference>
<dbReference type="Proteomes" id="UP001059836">
    <property type="component" value="Chromosome"/>
</dbReference>
<sequence length="117" mass="12489">MHQPAGRCCPEPPAAVRSSGTANCPHRTELERLATLDTDTIDAALLGARALYPLISEAVDQYLDLDDQADAAFAAGNTDDAMYLHQEASAWRATVTVLKQIESRGHRADSTPQAGIA</sequence>
<dbReference type="InterPro" id="IPR054342">
    <property type="entry name" value="TY-Chap_C"/>
</dbReference>
<feature type="domain" description="TY-Chap C-terminal" evidence="2">
    <location>
        <begin position="26"/>
        <end position="100"/>
    </location>
</feature>
<keyword evidence="4" id="KW-1185">Reference proteome</keyword>
<evidence type="ECO:0000259" key="2">
    <source>
        <dbReference type="Pfam" id="PF22554"/>
    </source>
</evidence>
<protein>
    <recommendedName>
        <fullName evidence="2">TY-Chap C-terminal domain-containing protein</fullName>
    </recommendedName>
</protein>
<evidence type="ECO:0000313" key="3">
    <source>
        <dbReference type="EMBL" id="QHN36467.1"/>
    </source>
</evidence>
<proteinExistence type="predicted"/>
<gene>
    <name evidence="3" type="ORF">GII31_17825</name>
</gene>
<dbReference type="Pfam" id="PF22554">
    <property type="entry name" value="Chap-C"/>
    <property type="match status" value="1"/>
</dbReference>
<dbReference type="EMBL" id="CP045809">
    <property type="protein sequence ID" value="QHN36467.1"/>
    <property type="molecule type" value="Genomic_DNA"/>
</dbReference>
<organism evidence="3 4">
    <name type="scientific">Gordonia pseudamarae</name>
    <dbReference type="NCBI Taxonomy" id="2831662"/>
    <lineage>
        <taxon>Bacteria</taxon>
        <taxon>Bacillati</taxon>
        <taxon>Actinomycetota</taxon>
        <taxon>Actinomycetes</taxon>
        <taxon>Mycobacteriales</taxon>
        <taxon>Gordoniaceae</taxon>
        <taxon>Gordonia</taxon>
    </lineage>
</organism>
<feature type="region of interest" description="Disordered" evidence="1">
    <location>
        <begin position="1"/>
        <end position="23"/>
    </location>
</feature>
<name>A0ABX6IL89_9ACTN</name>